<dbReference type="SUPFAM" id="SSF63817">
    <property type="entry name" value="Sortase"/>
    <property type="match status" value="1"/>
</dbReference>
<feature type="compositionally biased region" description="Basic and acidic residues" evidence="1">
    <location>
        <begin position="300"/>
        <end position="324"/>
    </location>
</feature>
<evidence type="ECO:0000313" key="3">
    <source>
        <dbReference type="Proteomes" id="UP000019365"/>
    </source>
</evidence>
<keyword evidence="3" id="KW-1185">Reference proteome</keyword>
<dbReference type="EMBL" id="ATAX01000003">
    <property type="protein sequence ID" value="EWM55266.1"/>
    <property type="molecule type" value="Genomic_DNA"/>
</dbReference>
<dbReference type="eggNOG" id="COG4509">
    <property type="taxonomic scope" value="Bacteria"/>
</dbReference>
<dbReference type="CDD" id="cd05826">
    <property type="entry name" value="Sortase_B"/>
    <property type="match status" value="1"/>
</dbReference>
<evidence type="ECO:0008006" key="4">
    <source>
        <dbReference type="Google" id="ProtNLM"/>
    </source>
</evidence>
<feature type="region of interest" description="Disordered" evidence="1">
    <location>
        <begin position="297"/>
        <end position="324"/>
    </location>
</feature>
<accession>W7UJN0</accession>
<protein>
    <recommendedName>
        <fullName evidence="4">SrtB family sortase</fullName>
    </recommendedName>
</protein>
<organism evidence="2 3">
    <name type="scientific">Ruminococcus flavefaciens 007c</name>
    <dbReference type="NCBI Taxonomy" id="1341157"/>
    <lineage>
        <taxon>Bacteria</taxon>
        <taxon>Bacillati</taxon>
        <taxon>Bacillota</taxon>
        <taxon>Clostridia</taxon>
        <taxon>Eubacteriales</taxon>
        <taxon>Oscillospiraceae</taxon>
        <taxon>Ruminococcus</taxon>
    </lineage>
</organism>
<dbReference type="AlphaFoldDB" id="W7UJN0"/>
<comment type="caution">
    <text evidence="2">The sequence shown here is derived from an EMBL/GenBank/DDBJ whole genome shotgun (WGS) entry which is preliminary data.</text>
</comment>
<proteinExistence type="predicted"/>
<dbReference type="Gene3D" id="2.40.260.10">
    <property type="entry name" value="Sortase"/>
    <property type="match status" value="1"/>
</dbReference>
<reference evidence="2 3" key="1">
    <citation type="journal article" date="2014" name="PLoS ONE">
        <title>Rumen cellulosomics: divergent fiber-degrading strategies revealed by comparative genome-wide analysis of six ruminococcal strains.</title>
        <authorList>
            <person name="Dassa B."/>
            <person name="Borovok I."/>
            <person name="Ruimy-Israeli V."/>
            <person name="Lamed R."/>
            <person name="Flint H.J."/>
            <person name="Duncan S.H."/>
            <person name="Henrissat B."/>
            <person name="Coutinho P."/>
            <person name="Morrison M."/>
            <person name="Mosoni P."/>
            <person name="Yeoman C.J."/>
            <person name="White B.A."/>
            <person name="Bayer E.A."/>
        </authorList>
    </citation>
    <scope>NUCLEOTIDE SEQUENCE [LARGE SCALE GENOMIC DNA]</scope>
    <source>
        <strain evidence="2 3">007c</strain>
    </source>
</reference>
<gene>
    <name evidence="2" type="ORF">RF007C_04735</name>
</gene>
<dbReference type="InterPro" id="IPR009835">
    <property type="entry name" value="SrtB"/>
</dbReference>
<dbReference type="PATRIC" id="fig|1341157.4.peg.80"/>
<sequence>MEADELSMSKKSKTIAACAVCAAALGLGGLAVFLKKDREVVPTNSLVIEATTEAASDNKSVDGWMDKVSYSPSDNGMTERAKSLLRINKDIAGWIKIDGLQLDYPFVKDPGEIAANDPYYGPDEYVPDAYYLNHDLNRNIQEEGTLYLDYRDEFGSDESQHSENQVIYGHAMWNGNMMGCLRRYRQDFGFYEQSPFIQLSSNYKDYDYVIFAFLVTSGSYNATDFHYWNMEELDTEEDFNFYIDCCKRNWMMDTGVDVKYGDKLLTLSTCYADEDNSRFLVVARKLRDGEVAGDMTTIQRTEEWKKAQKEKEKNDAEHDTPPQD</sequence>
<evidence type="ECO:0000256" key="1">
    <source>
        <dbReference type="SAM" id="MobiDB-lite"/>
    </source>
</evidence>
<dbReference type="InterPro" id="IPR023365">
    <property type="entry name" value="Sortase_dom-sf"/>
</dbReference>
<evidence type="ECO:0000313" key="2">
    <source>
        <dbReference type="EMBL" id="EWM55266.1"/>
    </source>
</evidence>
<dbReference type="Proteomes" id="UP000019365">
    <property type="component" value="Unassembled WGS sequence"/>
</dbReference>
<name>W7UJN0_RUMFL</name>